<sequence>MSGEPTRFTGRTAVVTGAAGGIGAATARRLLAEGASVALLDRDPRVQDTAEELRREYGRAIAQVCDVADEASWSTAVDAVRAEFGPIGVLVSNAYVVDVKPAHEMTRASWDQQLAVNLTGAFLGVRACLPDLRTTGGAVVLTSSVHALIGLPGRPAYAATKGGLTALGRQLAVEYGPEVRVNWVLPGPILTAAWDEVDQADREQSVRQTVARRFGTPEEVAAGIAFLASPDASYVTGTALVIDGGWSAYKESS</sequence>
<proteinExistence type="inferred from homology"/>
<dbReference type="InterPro" id="IPR036291">
    <property type="entry name" value="NAD(P)-bd_dom_sf"/>
</dbReference>
<accession>A0AAC9HRS1</accession>
<dbReference type="FunFam" id="3.40.50.720:FF:000084">
    <property type="entry name" value="Short-chain dehydrogenase reductase"/>
    <property type="match status" value="1"/>
</dbReference>
<dbReference type="GO" id="GO:0016491">
    <property type="term" value="F:oxidoreductase activity"/>
    <property type="evidence" value="ECO:0007669"/>
    <property type="project" value="UniProtKB-KW"/>
</dbReference>
<keyword evidence="2" id="KW-0560">Oxidoreductase</keyword>
<dbReference type="AlphaFoldDB" id="A0AAC9HRS1"/>
<comment type="similarity">
    <text evidence="1">Belongs to the short-chain dehydrogenases/reductases (SDR) family.</text>
</comment>
<dbReference type="InterPro" id="IPR057326">
    <property type="entry name" value="KR_dom"/>
</dbReference>
<protein>
    <recommendedName>
        <fullName evidence="4">Ketoreductase domain-containing protein</fullName>
    </recommendedName>
</protein>
<dbReference type="PROSITE" id="PS00061">
    <property type="entry name" value="ADH_SHORT"/>
    <property type="match status" value="1"/>
</dbReference>
<organism evidence="5 6">
    <name type="scientific">Actinoalloteichus hymeniacidonis</name>
    <dbReference type="NCBI Taxonomy" id="340345"/>
    <lineage>
        <taxon>Bacteria</taxon>
        <taxon>Bacillati</taxon>
        <taxon>Actinomycetota</taxon>
        <taxon>Actinomycetes</taxon>
        <taxon>Pseudonocardiales</taxon>
        <taxon>Pseudonocardiaceae</taxon>
        <taxon>Actinoalloteichus</taxon>
    </lineage>
</organism>
<dbReference type="Pfam" id="PF13561">
    <property type="entry name" value="adh_short_C2"/>
    <property type="match status" value="1"/>
</dbReference>
<dbReference type="RefSeq" id="WP_069849015.1">
    <property type="nucleotide sequence ID" value="NZ_CP014859.1"/>
</dbReference>
<dbReference type="SUPFAM" id="SSF51735">
    <property type="entry name" value="NAD(P)-binding Rossmann-fold domains"/>
    <property type="match status" value="1"/>
</dbReference>
<dbReference type="CDD" id="cd05233">
    <property type="entry name" value="SDR_c"/>
    <property type="match status" value="1"/>
</dbReference>
<dbReference type="InterPro" id="IPR020904">
    <property type="entry name" value="Sc_DH/Rdtase_CS"/>
</dbReference>
<keyword evidence="6" id="KW-1185">Reference proteome</keyword>
<dbReference type="KEGG" id="ahm:TL08_12455"/>
<dbReference type="PRINTS" id="PR00080">
    <property type="entry name" value="SDRFAMILY"/>
</dbReference>
<dbReference type="PANTHER" id="PTHR24321:SF8">
    <property type="entry name" value="ESTRADIOL 17-BETA-DEHYDROGENASE 8-RELATED"/>
    <property type="match status" value="1"/>
</dbReference>
<reference evidence="6" key="1">
    <citation type="submission" date="2016-03" db="EMBL/GenBank/DDBJ databases">
        <title>Complete genome sequence of the type strain Actinoalloteichus hymeniacidonis DSM 45092.</title>
        <authorList>
            <person name="Schaffert L."/>
            <person name="Albersmeier A."/>
            <person name="Winkler A."/>
            <person name="Kalinowski J."/>
            <person name="Zotchev S."/>
            <person name="Ruckert C."/>
        </authorList>
    </citation>
    <scope>NUCLEOTIDE SEQUENCE [LARGE SCALE GENOMIC DNA]</scope>
    <source>
        <strain evidence="6">HPA177(T) (DSM 45092(T))</strain>
    </source>
</reference>
<dbReference type="PANTHER" id="PTHR24321">
    <property type="entry name" value="DEHYDROGENASES, SHORT CHAIN"/>
    <property type="match status" value="1"/>
</dbReference>
<dbReference type="EMBL" id="CP014859">
    <property type="protein sequence ID" value="AOS63305.1"/>
    <property type="molecule type" value="Genomic_DNA"/>
</dbReference>
<gene>
    <name evidence="5" type="ORF">TL08_12455</name>
</gene>
<evidence type="ECO:0000256" key="2">
    <source>
        <dbReference type="ARBA" id="ARBA00023002"/>
    </source>
</evidence>
<dbReference type="InterPro" id="IPR002347">
    <property type="entry name" value="SDR_fam"/>
</dbReference>
<evidence type="ECO:0000313" key="6">
    <source>
        <dbReference type="Proteomes" id="UP000095210"/>
    </source>
</evidence>
<evidence type="ECO:0000256" key="1">
    <source>
        <dbReference type="ARBA" id="ARBA00006484"/>
    </source>
</evidence>
<evidence type="ECO:0000256" key="3">
    <source>
        <dbReference type="ARBA" id="ARBA00023027"/>
    </source>
</evidence>
<name>A0AAC9HRS1_9PSEU</name>
<dbReference type="Gene3D" id="3.40.50.720">
    <property type="entry name" value="NAD(P)-binding Rossmann-like Domain"/>
    <property type="match status" value="1"/>
</dbReference>
<evidence type="ECO:0000259" key="4">
    <source>
        <dbReference type="SMART" id="SM00822"/>
    </source>
</evidence>
<keyword evidence="3" id="KW-0520">NAD</keyword>
<feature type="domain" description="Ketoreductase" evidence="4">
    <location>
        <begin position="11"/>
        <end position="189"/>
    </location>
</feature>
<dbReference type="Proteomes" id="UP000095210">
    <property type="component" value="Chromosome"/>
</dbReference>
<dbReference type="PRINTS" id="PR00081">
    <property type="entry name" value="GDHRDH"/>
</dbReference>
<dbReference type="SMART" id="SM00822">
    <property type="entry name" value="PKS_KR"/>
    <property type="match status" value="1"/>
</dbReference>
<evidence type="ECO:0000313" key="5">
    <source>
        <dbReference type="EMBL" id="AOS63305.1"/>
    </source>
</evidence>